<proteinExistence type="predicted"/>
<accession>A0A7W4UUX5</accession>
<dbReference type="EC" id="5.1.1.1" evidence="5"/>
<keyword evidence="2" id="KW-0663">Pyridoxal phosphate</keyword>
<comment type="cofactor">
    <cofactor evidence="1">
        <name>pyridoxal 5'-phosphate</name>
        <dbReference type="ChEBI" id="CHEBI:597326"/>
    </cofactor>
</comment>
<evidence type="ECO:0000313" key="5">
    <source>
        <dbReference type="EMBL" id="MBB2966705.1"/>
    </source>
</evidence>
<dbReference type="GO" id="GO:0008784">
    <property type="term" value="F:alanine racemase activity"/>
    <property type="evidence" value="ECO:0007669"/>
    <property type="project" value="UniProtKB-EC"/>
</dbReference>
<evidence type="ECO:0000259" key="4">
    <source>
        <dbReference type="SMART" id="SM01005"/>
    </source>
</evidence>
<dbReference type="Pfam" id="PF00842">
    <property type="entry name" value="Ala_racemase_C"/>
    <property type="match status" value="1"/>
</dbReference>
<evidence type="ECO:0000256" key="2">
    <source>
        <dbReference type="ARBA" id="ARBA00022898"/>
    </source>
</evidence>
<dbReference type="GO" id="GO:0030170">
    <property type="term" value="F:pyridoxal phosphate binding"/>
    <property type="evidence" value="ECO:0007669"/>
    <property type="project" value="TreeGrafter"/>
</dbReference>
<evidence type="ECO:0000256" key="3">
    <source>
        <dbReference type="ARBA" id="ARBA00023235"/>
    </source>
</evidence>
<dbReference type="InterPro" id="IPR029066">
    <property type="entry name" value="PLP-binding_barrel"/>
</dbReference>
<keyword evidence="6" id="KW-1185">Reference proteome</keyword>
<dbReference type="Gene3D" id="3.20.20.10">
    <property type="entry name" value="Alanine racemase"/>
    <property type="match status" value="1"/>
</dbReference>
<dbReference type="AlphaFoldDB" id="A0A7W4UUX5"/>
<dbReference type="InterPro" id="IPR009006">
    <property type="entry name" value="Ala_racemase/Decarboxylase_C"/>
</dbReference>
<dbReference type="Proteomes" id="UP000538196">
    <property type="component" value="Unassembled WGS sequence"/>
</dbReference>
<keyword evidence="3 5" id="KW-0413">Isomerase</keyword>
<comment type="caution">
    <text evidence="5">The sequence shown here is derived from an EMBL/GenBank/DDBJ whole genome shotgun (WGS) entry which is preliminary data.</text>
</comment>
<evidence type="ECO:0000313" key="6">
    <source>
        <dbReference type="Proteomes" id="UP000538196"/>
    </source>
</evidence>
<dbReference type="SUPFAM" id="SSF50621">
    <property type="entry name" value="Alanine racemase C-terminal domain-like"/>
    <property type="match status" value="1"/>
</dbReference>
<dbReference type="Pfam" id="PF01168">
    <property type="entry name" value="Ala_racemase_N"/>
    <property type="match status" value="1"/>
</dbReference>
<protein>
    <submittedName>
        <fullName evidence="5">Alanine racemase</fullName>
        <ecNumber evidence="5">5.1.1.1</ecNumber>
    </submittedName>
</protein>
<reference evidence="5 6" key="1">
    <citation type="submission" date="2020-08" db="EMBL/GenBank/DDBJ databases">
        <title>Sequencing the genomes of 1000 actinobacteria strains.</title>
        <authorList>
            <person name="Klenk H.-P."/>
        </authorList>
    </citation>
    <scope>NUCLEOTIDE SEQUENCE [LARGE SCALE GENOMIC DNA]</scope>
    <source>
        <strain evidence="5 6">DSM 20146</strain>
    </source>
</reference>
<dbReference type="SMART" id="SM01005">
    <property type="entry name" value="Ala_racemase_C"/>
    <property type="match status" value="1"/>
</dbReference>
<evidence type="ECO:0000256" key="1">
    <source>
        <dbReference type="ARBA" id="ARBA00001933"/>
    </source>
</evidence>
<feature type="domain" description="Alanine racemase C-terminal" evidence="4">
    <location>
        <begin position="109"/>
        <end position="236"/>
    </location>
</feature>
<name>A0A7W4UUX5_LEIAQ</name>
<dbReference type="Gene3D" id="2.40.37.10">
    <property type="entry name" value="Lyase, Ornithine Decarboxylase, Chain A, domain 1"/>
    <property type="match status" value="1"/>
</dbReference>
<gene>
    <name evidence="5" type="ORF">FHX33_001437</name>
</gene>
<dbReference type="PANTHER" id="PTHR30511:SF0">
    <property type="entry name" value="ALANINE RACEMASE, CATABOLIC-RELATED"/>
    <property type="match status" value="1"/>
</dbReference>
<dbReference type="InterPro" id="IPR001608">
    <property type="entry name" value="Ala_racemase_N"/>
</dbReference>
<dbReference type="RefSeq" id="WP_021764611.1">
    <property type="nucleotide sequence ID" value="NZ_JACHVP010000001.1"/>
</dbReference>
<dbReference type="SUPFAM" id="SSF51419">
    <property type="entry name" value="PLP-binding barrel"/>
    <property type="match status" value="1"/>
</dbReference>
<dbReference type="GO" id="GO:0005829">
    <property type="term" value="C:cytosol"/>
    <property type="evidence" value="ECO:0007669"/>
    <property type="project" value="TreeGrafter"/>
</dbReference>
<dbReference type="PANTHER" id="PTHR30511">
    <property type="entry name" value="ALANINE RACEMASE"/>
    <property type="match status" value="1"/>
</dbReference>
<dbReference type="InterPro" id="IPR011079">
    <property type="entry name" value="Ala_racemase_C"/>
</dbReference>
<dbReference type="EMBL" id="JACHVP010000001">
    <property type="protein sequence ID" value="MBB2966705.1"/>
    <property type="molecule type" value="Genomic_DNA"/>
</dbReference>
<organism evidence="5 6">
    <name type="scientific">Leifsonia aquatica</name>
    <name type="common">Corynebacterium aquaticum</name>
    <dbReference type="NCBI Taxonomy" id="144185"/>
    <lineage>
        <taxon>Bacteria</taxon>
        <taxon>Bacillati</taxon>
        <taxon>Actinomycetota</taxon>
        <taxon>Actinomycetes</taxon>
        <taxon>Micrococcales</taxon>
        <taxon>Microbacteriaceae</taxon>
        <taxon>Leifsonia</taxon>
    </lineage>
</organism>
<sequence>MTAGHGVRRRATIDLAVVRSTAAALSASLPDSTADLRADAYGHGLIPVARALSAAGVGGFVVSRIEDAAALADDGIGSRVTVGGPGPGSGALLGPELFGLDPAAATPPAMRLTGEIIAVKRVEADRGVSYGYTYRTTNPTTLVLVALGYADGILRVASNKAPVQVGATRGRVTGRIAMDQFVVDIGEGDASPGDPVVLFGDPARDEPTVLDWADAIGVAAPVITSRLGRRIERVHSA</sequence>
<dbReference type="InterPro" id="IPR000821">
    <property type="entry name" value="Ala_racemase"/>
</dbReference>